<dbReference type="Gene3D" id="2.30.42.10">
    <property type="match status" value="1"/>
</dbReference>
<keyword evidence="3 7" id="KW-0963">Cytoplasm</keyword>
<reference evidence="11" key="1">
    <citation type="submission" date="2024-02" db="EMBL/GenBank/DDBJ databases">
        <title>Sediminibacterium planktonica sp. nov. and Sediminibacterium longus sp. nov., isolated from surface lake and river water.</title>
        <authorList>
            <person name="Watanabe K."/>
            <person name="Takemine S."/>
            <person name="Ishii Y."/>
            <person name="Ogata Y."/>
            <person name="Shindo C."/>
            <person name="Suda W."/>
        </authorList>
    </citation>
    <scope>NUCLEOTIDE SEQUENCE</scope>
    <source>
        <strain evidence="11">KACHI17</strain>
    </source>
</reference>
<name>A0AAT9GIX6_9BACT</name>
<dbReference type="Gene3D" id="2.130.10.10">
    <property type="entry name" value="YVTN repeat-like/Quinoprotein amine dehydrogenase"/>
    <property type="match status" value="1"/>
</dbReference>
<sequence length="1068" mass="118332">MVQAQGTRLLRQPDISASQVAFVYGSDLWIADLNGQNVLRLTSTPAVESEPHFSPDGQWVAFTSDRSGSNAVYVVSAKGGEATRVTWHPANAIARGWSKDGKNILYSSERETAPTPHMRLWSVPATGGPSKLLSRQWGNDGAYSPDGSKLVIDKMDRWDVEWRAYRGGQNTPLIILDLATQTETLLPNDRTIDIQPIWIGDQIYFLSDRNGGVANIWSYHTTTKALTQLTSFKGADVKWLSGNAKKLIYEREGWLYQIDLNGANSQQLTVSVVGDFPWSAPRWENVGNRISRASLSPTGKRAVMEARGEIFTVPVENGDVRNLTQSSNTADRAPIWSPKGNEIAWFSDANGKGYALMIAPQDGMGKPRSIPIGESKMAWTPTWSPDGKYIAFVDDDVRIQVVELATGTITTADIGGINIERGGMGITWSPDAQWLAYAKTGNNMLRGIKAWNVKTKSILNLTDPFADAFSPAWDRDNKHLYFLASTDVALASGWANTSSQNARPEYEAYVINLRKSDLSPFKPNSDEEEVKAEEKPKTDKPEEKPKTDAKPKEDKDVVIDLEHIDRRTIPLPLPKRNYGAIYAGPSGSIFINEFVPNRPAVLHKFTLESKEAKEFTTGAGGITISADGKKMLAFQQGSWKIISTGGPTGADAKALKTDLRMYLNRGEEWQQIFNEAWRYERDFFYDPNIHGRDWDEVYKRYAPLVPFVKHRDDLRYILDQVNGELSVGHSFVGGGDYPATDNASVGLLGADLVIDKGRWKIARIYTTESWNPGLSSPLDRPGIKVAEGDYIVGINGKELTANDDPYRFLDGTADVQTVLHINKTAEFENHWTEIVKPIRNETALRQRVWVEDNRRIVDSLSGGKLAYVWVPNTGQPGFVSFNRYYFAQQDKLGAVIDERYNGGGLLDDYMVDLMNRSLRAALTNEVPNGKPMQLPAGIKGPKVLLINELAGSGGDYFPWAFRQQKVGPLIGARTWGGLVKSSVHYAMVDGGTLTAPDNAVFDPINRKWVAENEGVAPDIDVRQDAQSLQAGKDPQLERAVKELLQILGNKSVPDIKVPAYPTPAKPKN</sequence>
<dbReference type="SUPFAM" id="SSF69322">
    <property type="entry name" value="Tricorn protease domain 2"/>
    <property type="match status" value="1"/>
</dbReference>
<evidence type="ECO:0000256" key="2">
    <source>
        <dbReference type="ARBA" id="ARBA00008524"/>
    </source>
</evidence>
<dbReference type="PANTHER" id="PTHR43253:SF1">
    <property type="entry name" value="TRICORN PROTEASE HOMOLOG 2-RELATED"/>
    <property type="match status" value="1"/>
</dbReference>
<dbReference type="InterPro" id="IPR029045">
    <property type="entry name" value="ClpP/crotonase-like_dom_sf"/>
</dbReference>
<proteinExistence type="inferred from homology"/>
<dbReference type="CDD" id="cd07562">
    <property type="entry name" value="Peptidase_S41_TRI"/>
    <property type="match status" value="1"/>
</dbReference>
<evidence type="ECO:0000256" key="4">
    <source>
        <dbReference type="ARBA" id="ARBA00022670"/>
    </source>
</evidence>
<keyword evidence="6 7" id="KW-0720">Serine protease</keyword>
<evidence type="ECO:0000256" key="8">
    <source>
        <dbReference type="PIRSR" id="PIRSR036421-1"/>
    </source>
</evidence>
<feature type="region of interest" description="Disordered" evidence="9">
    <location>
        <begin position="520"/>
        <end position="554"/>
    </location>
</feature>
<dbReference type="Pfam" id="PF14685">
    <property type="entry name" value="PDZ_Tricorn"/>
    <property type="match status" value="1"/>
</dbReference>
<dbReference type="InterPro" id="IPR005151">
    <property type="entry name" value="Tail-specific_protease"/>
</dbReference>
<dbReference type="GO" id="GO:0006508">
    <property type="term" value="P:proteolysis"/>
    <property type="evidence" value="ECO:0007669"/>
    <property type="project" value="UniProtKB-UniRule"/>
</dbReference>
<dbReference type="SUPFAM" id="SSF52096">
    <property type="entry name" value="ClpP/crotonase"/>
    <property type="match status" value="1"/>
</dbReference>
<protein>
    <recommendedName>
        <fullName evidence="7">Tricorn protease homolog</fullName>
        <ecNumber evidence="7">3.4.21.-</ecNumber>
    </recommendedName>
</protein>
<dbReference type="AlphaFoldDB" id="A0AAT9GIX6"/>
<dbReference type="GO" id="GO:0005737">
    <property type="term" value="C:cytoplasm"/>
    <property type="evidence" value="ECO:0007669"/>
    <property type="project" value="UniProtKB-SubCell"/>
</dbReference>
<dbReference type="Gene3D" id="3.90.226.10">
    <property type="entry name" value="2-enoyl-CoA Hydratase, Chain A, domain 1"/>
    <property type="match status" value="1"/>
</dbReference>
<dbReference type="InterPro" id="IPR015943">
    <property type="entry name" value="WD40/YVTN_repeat-like_dom_sf"/>
</dbReference>
<evidence type="ECO:0000256" key="9">
    <source>
        <dbReference type="SAM" id="MobiDB-lite"/>
    </source>
</evidence>
<evidence type="ECO:0000256" key="3">
    <source>
        <dbReference type="ARBA" id="ARBA00022490"/>
    </source>
</evidence>
<accession>A0AAT9GIX6</accession>
<organism evidence="11">
    <name type="scientific">Sediminibacterium sp. KACHI17</name>
    <dbReference type="NCBI Taxonomy" id="1751071"/>
    <lineage>
        <taxon>Bacteria</taxon>
        <taxon>Pseudomonadati</taxon>
        <taxon>Bacteroidota</taxon>
        <taxon>Chitinophagia</taxon>
        <taxon>Chitinophagales</taxon>
        <taxon>Chitinophagaceae</taxon>
        <taxon>Sediminibacterium</taxon>
    </lineage>
</organism>
<feature type="compositionally biased region" description="Basic and acidic residues" evidence="9">
    <location>
        <begin position="532"/>
        <end position="554"/>
    </location>
</feature>
<evidence type="ECO:0000256" key="6">
    <source>
        <dbReference type="ARBA" id="ARBA00022825"/>
    </source>
</evidence>
<dbReference type="InterPro" id="IPR036034">
    <property type="entry name" value="PDZ_sf"/>
</dbReference>
<dbReference type="EMBL" id="AP029612">
    <property type="protein sequence ID" value="BFG70568.1"/>
    <property type="molecule type" value="Genomic_DNA"/>
</dbReference>
<dbReference type="Pfam" id="PF26549">
    <property type="entry name" value="Tricorn_N"/>
    <property type="match status" value="1"/>
</dbReference>
<evidence type="ECO:0000259" key="10">
    <source>
        <dbReference type="SMART" id="SM00245"/>
    </source>
</evidence>
<dbReference type="SUPFAM" id="SSF69304">
    <property type="entry name" value="Tricorn protease N-terminal domain"/>
    <property type="match status" value="1"/>
</dbReference>
<dbReference type="PANTHER" id="PTHR43253">
    <property type="entry name" value="TRICORN PROTEASE HOMOLOG 2-RELATED"/>
    <property type="match status" value="1"/>
</dbReference>
<comment type="function">
    <text evidence="7">Degrades oligopeptides.</text>
</comment>
<dbReference type="Pfam" id="PF14684">
    <property type="entry name" value="Tricorn_C1"/>
    <property type="match status" value="1"/>
</dbReference>
<comment type="subcellular location">
    <subcellularLocation>
        <location evidence="1 7">Cytoplasm</location>
    </subcellularLocation>
</comment>
<feature type="active site" description="Nucleophile" evidence="8">
    <location>
        <position position="952"/>
    </location>
</feature>
<evidence type="ECO:0000256" key="7">
    <source>
        <dbReference type="PIRNR" id="PIRNR036421"/>
    </source>
</evidence>
<dbReference type="SUPFAM" id="SSF50156">
    <property type="entry name" value="PDZ domain-like"/>
    <property type="match status" value="1"/>
</dbReference>
<gene>
    <name evidence="11" type="ORF">KACHI17_14490</name>
</gene>
<dbReference type="PIRSF" id="PIRSF036421">
    <property type="entry name" value="Tricorn_protease"/>
    <property type="match status" value="1"/>
</dbReference>
<dbReference type="EC" id="3.4.21.-" evidence="7"/>
<dbReference type="SMART" id="SM00245">
    <property type="entry name" value="TSPc"/>
    <property type="match status" value="1"/>
</dbReference>
<feature type="domain" description="Tail specific protease" evidence="10">
    <location>
        <begin position="830"/>
        <end position="1022"/>
    </location>
</feature>
<dbReference type="Pfam" id="PF03572">
    <property type="entry name" value="Peptidase_S41"/>
    <property type="match status" value="1"/>
</dbReference>
<evidence type="ECO:0000256" key="5">
    <source>
        <dbReference type="ARBA" id="ARBA00022801"/>
    </source>
</evidence>
<evidence type="ECO:0000256" key="1">
    <source>
        <dbReference type="ARBA" id="ARBA00004496"/>
    </source>
</evidence>
<dbReference type="InterPro" id="IPR012393">
    <property type="entry name" value="Tricorn_protease"/>
</dbReference>
<keyword evidence="4 7" id="KW-0645">Protease</keyword>
<dbReference type="GO" id="GO:0008236">
    <property type="term" value="F:serine-type peptidase activity"/>
    <property type="evidence" value="ECO:0007669"/>
    <property type="project" value="UniProtKB-UniRule"/>
</dbReference>
<dbReference type="Gene3D" id="2.120.10.60">
    <property type="entry name" value="Tricorn protease N-terminal domain"/>
    <property type="match status" value="1"/>
</dbReference>
<comment type="similarity">
    <text evidence="2 7">Belongs to the peptidase S41B family.</text>
</comment>
<dbReference type="Gene3D" id="3.30.750.44">
    <property type="match status" value="1"/>
</dbReference>
<feature type="active site" description="Charge relay system" evidence="8">
    <location>
        <position position="729"/>
    </location>
</feature>
<evidence type="ECO:0000313" key="11">
    <source>
        <dbReference type="EMBL" id="BFG70568.1"/>
    </source>
</evidence>
<dbReference type="InterPro" id="IPR029414">
    <property type="entry name" value="Tricorn_PDZ"/>
</dbReference>
<dbReference type="Pfam" id="PF26550">
    <property type="entry name" value="Tricorn_2nd"/>
    <property type="match status" value="1"/>
</dbReference>
<keyword evidence="5 7" id="KW-0378">Hydrolase</keyword>
<feature type="active site" description="Charge relay system" evidence="8">
    <location>
        <position position="1011"/>
    </location>
</feature>
<dbReference type="InterPro" id="IPR028204">
    <property type="entry name" value="Tricorn_C1"/>
</dbReference>